<sequence length="46" mass="5653">MQLPNFNWTTAKTNLIRISQCYNPDINCWDTEYPSKYKQIYNYLFI</sequence>
<feature type="non-terminal residue" evidence="1">
    <location>
        <position position="46"/>
    </location>
</feature>
<accession>A0A8S3HZ51</accession>
<reference evidence="1" key="1">
    <citation type="submission" date="2021-02" db="EMBL/GenBank/DDBJ databases">
        <authorList>
            <person name="Nowell W R."/>
        </authorList>
    </citation>
    <scope>NUCLEOTIDE SEQUENCE</scope>
</reference>
<evidence type="ECO:0000313" key="2">
    <source>
        <dbReference type="Proteomes" id="UP000681720"/>
    </source>
</evidence>
<dbReference type="Proteomes" id="UP000681720">
    <property type="component" value="Unassembled WGS sequence"/>
</dbReference>
<comment type="caution">
    <text evidence="1">The sequence shown here is derived from an EMBL/GenBank/DDBJ whole genome shotgun (WGS) entry which is preliminary data.</text>
</comment>
<proteinExistence type="predicted"/>
<dbReference type="AlphaFoldDB" id="A0A8S3HZ51"/>
<dbReference type="EMBL" id="CAJOBJ010337884">
    <property type="protein sequence ID" value="CAF5191433.1"/>
    <property type="molecule type" value="Genomic_DNA"/>
</dbReference>
<protein>
    <submittedName>
        <fullName evidence="1">Uncharacterized protein</fullName>
    </submittedName>
</protein>
<gene>
    <name evidence="1" type="ORF">GIL414_LOCUS73104</name>
</gene>
<evidence type="ECO:0000313" key="1">
    <source>
        <dbReference type="EMBL" id="CAF5191433.1"/>
    </source>
</evidence>
<organism evidence="1 2">
    <name type="scientific">Rotaria magnacalcarata</name>
    <dbReference type="NCBI Taxonomy" id="392030"/>
    <lineage>
        <taxon>Eukaryota</taxon>
        <taxon>Metazoa</taxon>
        <taxon>Spiralia</taxon>
        <taxon>Gnathifera</taxon>
        <taxon>Rotifera</taxon>
        <taxon>Eurotatoria</taxon>
        <taxon>Bdelloidea</taxon>
        <taxon>Philodinida</taxon>
        <taxon>Philodinidae</taxon>
        <taxon>Rotaria</taxon>
    </lineage>
</organism>
<name>A0A8S3HZ51_9BILA</name>